<organism evidence="2 3">
    <name type="scientific">Capsaspora owczarzaki (strain ATCC 30864)</name>
    <dbReference type="NCBI Taxonomy" id="595528"/>
    <lineage>
        <taxon>Eukaryota</taxon>
        <taxon>Filasterea</taxon>
        <taxon>Capsaspora</taxon>
    </lineage>
</organism>
<dbReference type="GO" id="GO:0051059">
    <property type="term" value="F:NF-kappaB binding"/>
    <property type="evidence" value="ECO:0007669"/>
    <property type="project" value="TreeGrafter"/>
</dbReference>
<feature type="domain" description="COMM" evidence="1">
    <location>
        <begin position="94"/>
        <end position="161"/>
    </location>
</feature>
<proteinExistence type="predicted"/>
<dbReference type="AlphaFoldDB" id="A0A0D2WSJ1"/>
<evidence type="ECO:0000259" key="1">
    <source>
        <dbReference type="PROSITE" id="PS51269"/>
    </source>
</evidence>
<dbReference type="InParanoid" id="A0A0D2WSJ1"/>
<dbReference type="OrthoDB" id="76101at2759"/>
<evidence type="ECO:0000313" key="3">
    <source>
        <dbReference type="Proteomes" id="UP000008743"/>
    </source>
</evidence>
<evidence type="ECO:0000313" key="2">
    <source>
        <dbReference type="EMBL" id="KJE95130.1"/>
    </source>
</evidence>
<dbReference type="PROSITE" id="PS51269">
    <property type="entry name" value="COMM"/>
    <property type="match status" value="1"/>
</dbReference>
<dbReference type="eggNOG" id="ENOG502QQ17">
    <property type="taxonomic scope" value="Eukaryota"/>
</dbReference>
<dbReference type="GO" id="GO:0033209">
    <property type="term" value="P:tumor necrosis factor-mediated signaling pathway"/>
    <property type="evidence" value="ECO:0007669"/>
    <property type="project" value="TreeGrafter"/>
</dbReference>
<dbReference type="EMBL" id="KE346368">
    <property type="protein sequence ID" value="KJE95130.1"/>
    <property type="molecule type" value="Genomic_DNA"/>
</dbReference>
<reference evidence="3" key="1">
    <citation type="submission" date="2011-02" db="EMBL/GenBank/DDBJ databases">
        <title>The Genome Sequence of Capsaspora owczarzaki ATCC 30864.</title>
        <authorList>
            <person name="Russ C."/>
            <person name="Cuomo C."/>
            <person name="Burger G."/>
            <person name="Gray M.W."/>
            <person name="Holland P.W.H."/>
            <person name="King N."/>
            <person name="Lang F.B.F."/>
            <person name="Roger A.J."/>
            <person name="Ruiz-Trillo I."/>
            <person name="Young S.K."/>
            <person name="Zeng Q."/>
            <person name="Gargeya S."/>
            <person name="Alvarado L."/>
            <person name="Berlin A."/>
            <person name="Chapman S.B."/>
            <person name="Chen Z."/>
            <person name="Freedman E."/>
            <person name="Gellesch M."/>
            <person name="Goldberg J."/>
            <person name="Griggs A."/>
            <person name="Gujja S."/>
            <person name="Heilman E."/>
            <person name="Heiman D."/>
            <person name="Howarth C."/>
            <person name="Mehta T."/>
            <person name="Neiman D."/>
            <person name="Pearson M."/>
            <person name="Roberts A."/>
            <person name="Saif S."/>
            <person name="Shea T."/>
            <person name="Shenoy N."/>
            <person name="Sisk P."/>
            <person name="Stolte C."/>
            <person name="Sykes S."/>
            <person name="White J."/>
            <person name="Yandava C."/>
            <person name="Haas B."/>
            <person name="Nusbaum C."/>
            <person name="Birren B."/>
        </authorList>
    </citation>
    <scope>NUCLEOTIDE SEQUENCE</scope>
    <source>
        <strain evidence="3">ATCC 30864</strain>
    </source>
</reference>
<dbReference type="InterPro" id="IPR047155">
    <property type="entry name" value="COMMD4/6/7/8"/>
</dbReference>
<dbReference type="GO" id="GO:0045892">
    <property type="term" value="P:negative regulation of DNA-templated transcription"/>
    <property type="evidence" value="ECO:0007669"/>
    <property type="project" value="TreeGrafter"/>
</dbReference>
<protein>
    <submittedName>
        <fullName evidence="2">COMM domain-containing protein 7</fullName>
    </submittedName>
</protein>
<keyword evidence="3" id="KW-1185">Reference proteome</keyword>
<name>A0A0D2WSJ1_CAPO3</name>
<dbReference type="PANTHER" id="PTHR16231">
    <property type="entry name" value="COMM DOMAIN-CONTAINING PROTEIN 4-8 FAMILY MEMBER"/>
    <property type="match status" value="1"/>
</dbReference>
<sequence>MTFCSLQSGLLLDQLQEFATTHGTDVQVLRDIVRSLLLFLKAATRLSLTPIHVKEDLNQLGLEEPKARFVATQWKNNSVAVTKTMVGQTLMVNQLIDMEWRFGITAGSSEIRSIGSTFLQLKLVLNRGNGPEDTFIELTLPQFYTFLHEMEKAKTSLDHMT</sequence>
<accession>A0A0D2WSJ1</accession>
<dbReference type="PhylomeDB" id="A0A0D2WSJ1"/>
<dbReference type="InterPro" id="IPR017920">
    <property type="entry name" value="COMM"/>
</dbReference>
<dbReference type="Pfam" id="PF07258">
    <property type="entry name" value="COMM_domain"/>
    <property type="match status" value="1"/>
</dbReference>
<gene>
    <name evidence="2" type="ORF">CAOG_005613</name>
</gene>
<dbReference type="PANTHER" id="PTHR16231:SF2">
    <property type="entry name" value="COMM DOMAIN-CONTAINING PROTEIN 7"/>
    <property type="match status" value="1"/>
</dbReference>
<dbReference type="STRING" id="595528.A0A0D2WSJ1"/>
<dbReference type="Proteomes" id="UP000008743">
    <property type="component" value="Unassembled WGS sequence"/>
</dbReference>